<feature type="compositionally biased region" description="Basic and acidic residues" evidence="4">
    <location>
        <begin position="69"/>
        <end position="80"/>
    </location>
</feature>
<dbReference type="AlphaFoldDB" id="A0A0M3QY57"/>
<evidence type="ECO:0000259" key="5">
    <source>
        <dbReference type="PROSITE" id="PS50800"/>
    </source>
</evidence>
<feature type="region of interest" description="Disordered" evidence="4">
    <location>
        <begin position="53"/>
        <end position="302"/>
    </location>
</feature>
<dbReference type="GO" id="GO:0005634">
    <property type="term" value="C:nucleus"/>
    <property type="evidence" value="ECO:0007669"/>
    <property type="project" value="UniProtKB-SubCell"/>
</dbReference>
<dbReference type="OrthoDB" id="6159259at2759"/>
<feature type="compositionally biased region" description="Basic and acidic residues" evidence="4">
    <location>
        <begin position="105"/>
        <end position="122"/>
    </location>
</feature>
<feature type="compositionally biased region" description="Basic and acidic residues" evidence="4">
    <location>
        <begin position="269"/>
        <end position="286"/>
    </location>
</feature>
<feature type="compositionally biased region" description="Polar residues" evidence="4">
    <location>
        <begin position="180"/>
        <end position="193"/>
    </location>
</feature>
<gene>
    <name evidence="6" type="ORF">Dbus_chr3Rg1789</name>
</gene>
<keyword evidence="2" id="KW-0694">RNA-binding</keyword>
<keyword evidence="3" id="KW-0539">Nucleus</keyword>
<feature type="domain" description="SAP" evidence="5">
    <location>
        <begin position="8"/>
        <end position="42"/>
    </location>
</feature>
<feature type="compositionally biased region" description="Basic and acidic residues" evidence="4">
    <location>
        <begin position="198"/>
        <end position="213"/>
    </location>
</feature>
<comment type="subcellular location">
    <subcellularLocation>
        <location evidence="1">Nucleus</location>
    </subcellularLocation>
</comment>
<keyword evidence="7" id="KW-1185">Reference proteome</keyword>
<dbReference type="PROSITE" id="PS50800">
    <property type="entry name" value="SAP"/>
    <property type="match status" value="1"/>
</dbReference>
<evidence type="ECO:0000256" key="1">
    <source>
        <dbReference type="ARBA" id="ARBA00004123"/>
    </source>
</evidence>
<dbReference type="InterPro" id="IPR036361">
    <property type="entry name" value="SAP_dom_sf"/>
</dbReference>
<dbReference type="SMR" id="A0A0M3QY57"/>
<accession>A0A0M3QY57</accession>
<dbReference type="EMBL" id="CP012526">
    <property type="protein sequence ID" value="ALC47039.1"/>
    <property type="molecule type" value="Genomic_DNA"/>
</dbReference>
<protein>
    <submittedName>
        <fullName evidence="6">Maker218</fullName>
    </submittedName>
</protein>
<dbReference type="Pfam" id="PF02037">
    <property type="entry name" value="SAP"/>
    <property type="match status" value="1"/>
</dbReference>
<dbReference type="InterPro" id="IPR051738">
    <property type="entry name" value="SAF_Modulators"/>
</dbReference>
<evidence type="ECO:0000313" key="7">
    <source>
        <dbReference type="Proteomes" id="UP000494163"/>
    </source>
</evidence>
<feature type="compositionally biased region" description="Polar residues" evidence="4">
    <location>
        <begin position="293"/>
        <end position="302"/>
    </location>
</feature>
<dbReference type="SMART" id="SM00513">
    <property type="entry name" value="SAP"/>
    <property type="match status" value="1"/>
</dbReference>
<reference evidence="6 7" key="1">
    <citation type="submission" date="2015-08" db="EMBL/GenBank/DDBJ databases">
        <title>Ancestral chromatin configuration constrains chromatin evolution on differentiating sex chromosomes in Drosophila.</title>
        <authorList>
            <person name="Zhou Q."/>
            <person name="Bachtrog D."/>
        </authorList>
    </citation>
    <scope>NUCLEOTIDE SEQUENCE [LARGE SCALE GENOMIC DNA]</scope>
    <source>
        <tissue evidence="6">Whole larvae</tissue>
    </source>
</reference>
<dbReference type="InterPro" id="IPR003034">
    <property type="entry name" value="SAP_dom"/>
</dbReference>
<proteinExistence type="predicted"/>
<feature type="compositionally biased region" description="Basic and acidic residues" evidence="4">
    <location>
        <begin position="220"/>
        <end position="260"/>
    </location>
</feature>
<feature type="compositionally biased region" description="Acidic residues" evidence="4">
    <location>
        <begin position="170"/>
        <end position="179"/>
    </location>
</feature>
<dbReference type="STRING" id="30019.A0A0M3QY57"/>
<dbReference type="Proteomes" id="UP000494163">
    <property type="component" value="Chromosome 3R"/>
</dbReference>
<evidence type="ECO:0000313" key="6">
    <source>
        <dbReference type="EMBL" id="ALC47039.1"/>
    </source>
</evidence>
<dbReference type="GO" id="GO:0006357">
    <property type="term" value="P:regulation of transcription by RNA polymerase II"/>
    <property type="evidence" value="ECO:0007669"/>
    <property type="project" value="TreeGrafter"/>
</dbReference>
<dbReference type="GO" id="GO:0050684">
    <property type="term" value="P:regulation of mRNA processing"/>
    <property type="evidence" value="ECO:0007669"/>
    <property type="project" value="TreeGrafter"/>
</dbReference>
<name>A0A0M3QY57_DROBS</name>
<organism evidence="6 7">
    <name type="scientific">Drosophila busckii</name>
    <name type="common">Fruit fly</name>
    <dbReference type="NCBI Taxonomy" id="30019"/>
    <lineage>
        <taxon>Eukaryota</taxon>
        <taxon>Metazoa</taxon>
        <taxon>Ecdysozoa</taxon>
        <taxon>Arthropoda</taxon>
        <taxon>Hexapoda</taxon>
        <taxon>Insecta</taxon>
        <taxon>Pterygota</taxon>
        <taxon>Neoptera</taxon>
        <taxon>Endopterygota</taxon>
        <taxon>Diptera</taxon>
        <taxon>Brachycera</taxon>
        <taxon>Muscomorpha</taxon>
        <taxon>Ephydroidea</taxon>
        <taxon>Drosophilidae</taxon>
        <taxon>Drosophila</taxon>
    </lineage>
</organism>
<feature type="compositionally biased region" description="Acidic residues" evidence="4">
    <location>
        <begin position="123"/>
        <end position="145"/>
    </location>
</feature>
<dbReference type="GO" id="GO:0043565">
    <property type="term" value="F:sequence-specific DNA binding"/>
    <property type="evidence" value="ECO:0007669"/>
    <property type="project" value="TreeGrafter"/>
</dbReference>
<evidence type="ECO:0000256" key="4">
    <source>
        <dbReference type="SAM" id="MobiDB-lite"/>
    </source>
</evidence>
<sequence length="302" mass="32770">MVESGKKISELRVCDLKDELEKRKLETIGPKAVLIERLERALKEEGVDPNTHLIVPAAKNKKPVPVPMKEADPEVKIKDEPLDDEDGVQGNAQTDGDVDGVGDNGAKEYSAHDADDNGHEIDQVGDVDDECVILDDDDDDEDDEDAHEKYAQKQSENIDVVIKAEAVSAGDEDMQEENTGDTVNMDNDESINLTIGEEEQKLLHDEAPDDKSVKSVKPSNKSDKSSANSKDADKKSHKDDDAGRAKKKDDKSADKKDSSEQKSSGKSSNQKDDKGNLSQHCGKESSVRLNGLASDSSLGSAC</sequence>
<dbReference type="PANTHER" id="PTHR15683">
    <property type="entry name" value="SCAFFOLD ATTACHMENT FACTOR B-RELATED"/>
    <property type="match status" value="1"/>
</dbReference>
<dbReference type="SUPFAM" id="SSF68906">
    <property type="entry name" value="SAP domain"/>
    <property type="match status" value="1"/>
</dbReference>
<evidence type="ECO:0000256" key="2">
    <source>
        <dbReference type="ARBA" id="ARBA00022884"/>
    </source>
</evidence>
<dbReference type="Gene3D" id="1.10.720.30">
    <property type="entry name" value="SAP domain"/>
    <property type="match status" value="1"/>
</dbReference>
<dbReference type="OMA" id="CEVADWI"/>
<evidence type="ECO:0000256" key="3">
    <source>
        <dbReference type="ARBA" id="ARBA00023242"/>
    </source>
</evidence>
<dbReference type="PANTHER" id="PTHR15683:SF8">
    <property type="entry name" value="SCAFFOLD ATTACHMENT FACTOR B, ISOFORM B"/>
    <property type="match status" value="1"/>
</dbReference>
<dbReference type="GO" id="GO:0003723">
    <property type="term" value="F:RNA binding"/>
    <property type="evidence" value="ECO:0007669"/>
    <property type="project" value="UniProtKB-KW"/>
</dbReference>